<feature type="region of interest" description="Disordered" evidence="1">
    <location>
        <begin position="191"/>
        <end position="227"/>
    </location>
</feature>
<dbReference type="Pfam" id="PF05678">
    <property type="entry name" value="VQ"/>
    <property type="match status" value="1"/>
</dbReference>
<feature type="domain" description="VQ" evidence="2">
    <location>
        <begin position="77"/>
        <end position="101"/>
    </location>
</feature>
<evidence type="ECO:0000256" key="1">
    <source>
        <dbReference type="SAM" id="MobiDB-lite"/>
    </source>
</evidence>
<feature type="region of interest" description="Disordered" evidence="1">
    <location>
        <begin position="1"/>
        <end position="172"/>
    </location>
</feature>
<feature type="region of interest" description="Disordered" evidence="1">
    <location>
        <begin position="242"/>
        <end position="286"/>
    </location>
</feature>
<comment type="caution">
    <text evidence="3">The sequence shown here is derived from an EMBL/GenBank/DDBJ whole genome shotgun (WGS) entry which is preliminary data.</text>
</comment>
<feature type="compositionally biased region" description="Low complexity" evidence="1">
    <location>
        <begin position="9"/>
        <end position="28"/>
    </location>
</feature>
<sequence>MDKGLGNDSAVSISSGAMSNSNGSGISNRDMFLKQVNKNSHKIAKPMRKPLPPPAAAAPILDPNPHNSGQTQLQSQQPPVYNINKNDFRDVVQKLTGSPAHERFPTPPPPVTHPRPPSSRLQRIRPPPLAQITNRPPQLTQLAPRPPNDVGQRGPAAAQAQPFPPLPPFPSVHPAAESPISAYMRFLQSSASPAAPSPLWNGPAPSGPRPDSLVPQNEFGQRAPFSPLLPAESPVSAYMRFLQSSPYPPPAPSPRGNGVAPPPPPPQPPVPAPQQPPPSSPAAFPPPFPVLPLSPLPFGCAPSPRSPYGMLSPSFLFSPTGQFGLPQLPLSPTLPVPSPRWKGM</sequence>
<feature type="compositionally biased region" description="Polar residues" evidence="1">
    <location>
        <begin position="66"/>
        <end position="85"/>
    </location>
</feature>
<reference evidence="3" key="2">
    <citation type="journal article" date="2024" name="Plant">
        <title>Genomic evolution and insights into agronomic trait innovations of Sesamum species.</title>
        <authorList>
            <person name="Miao H."/>
            <person name="Wang L."/>
            <person name="Qu L."/>
            <person name="Liu H."/>
            <person name="Sun Y."/>
            <person name="Le M."/>
            <person name="Wang Q."/>
            <person name="Wei S."/>
            <person name="Zheng Y."/>
            <person name="Lin W."/>
            <person name="Duan Y."/>
            <person name="Cao H."/>
            <person name="Xiong S."/>
            <person name="Wang X."/>
            <person name="Wei L."/>
            <person name="Li C."/>
            <person name="Ma Q."/>
            <person name="Ju M."/>
            <person name="Zhao R."/>
            <person name="Li G."/>
            <person name="Mu C."/>
            <person name="Tian Q."/>
            <person name="Mei H."/>
            <person name="Zhang T."/>
            <person name="Gao T."/>
            <person name="Zhang H."/>
        </authorList>
    </citation>
    <scope>NUCLEOTIDE SEQUENCE</scope>
    <source>
        <strain evidence="3">3651</strain>
    </source>
</reference>
<evidence type="ECO:0000313" key="3">
    <source>
        <dbReference type="EMBL" id="KAK4434219.1"/>
    </source>
</evidence>
<dbReference type="Proteomes" id="UP001293254">
    <property type="component" value="Unassembled WGS sequence"/>
</dbReference>
<dbReference type="EMBL" id="JACGWO010000002">
    <property type="protein sequence ID" value="KAK4434219.1"/>
    <property type="molecule type" value="Genomic_DNA"/>
</dbReference>
<feature type="compositionally biased region" description="Pro residues" evidence="1">
    <location>
        <begin position="162"/>
        <end position="171"/>
    </location>
</feature>
<feature type="compositionally biased region" description="Basic residues" evidence="1">
    <location>
        <begin position="39"/>
        <end position="48"/>
    </location>
</feature>
<keyword evidence="4" id="KW-1185">Reference proteome</keyword>
<dbReference type="PANTHER" id="PTHR33783:SF4">
    <property type="entry name" value="VQ MOTIF-CONTAINING PROTEIN 9"/>
    <property type="match status" value="1"/>
</dbReference>
<dbReference type="InterPro" id="IPR039612">
    <property type="entry name" value="VQ_5/9/14"/>
</dbReference>
<reference evidence="3" key="1">
    <citation type="submission" date="2020-06" db="EMBL/GenBank/DDBJ databases">
        <authorList>
            <person name="Li T."/>
            <person name="Hu X."/>
            <person name="Zhang T."/>
            <person name="Song X."/>
            <person name="Zhang H."/>
            <person name="Dai N."/>
            <person name="Sheng W."/>
            <person name="Hou X."/>
            <person name="Wei L."/>
        </authorList>
    </citation>
    <scope>NUCLEOTIDE SEQUENCE</scope>
    <source>
        <strain evidence="3">3651</strain>
        <tissue evidence="3">Leaf</tissue>
    </source>
</reference>
<protein>
    <submittedName>
        <fullName evidence="3">VQ motif-containing protein 9</fullName>
    </submittedName>
</protein>
<name>A0AAE1YPJ6_9LAMI</name>
<dbReference type="PANTHER" id="PTHR33783">
    <property type="entry name" value="PROTEIN HAIKU1"/>
    <property type="match status" value="1"/>
</dbReference>
<feature type="compositionally biased region" description="Pro residues" evidence="1">
    <location>
        <begin position="105"/>
        <end position="117"/>
    </location>
</feature>
<proteinExistence type="predicted"/>
<evidence type="ECO:0000313" key="4">
    <source>
        <dbReference type="Proteomes" id="UP001293254"/>
    </source>
</evidence>
<feature type="compositionally biased region" description="Polar residues" evidence="1">
    <location>
        <begin position="131"/>
        <end position="141"/>
    </location>
</feature>
<feature type="compositionally biased region" description="Pro residues" evidence="1">
    <location>
        <begin position="260"/>
        <end position="286"/>
    </location>
</feature>
<accession>A0AAE1YPJ6</accession>
<dbReference type="InterPro" id="IPR008889">
    <property type="entry name" value="VQ"/>
</dbReference>
<gene>
    <name evidence="3" type="ORF">Salat_0584600</name>
</gene>
<dbReference type="AlphaFoldDB" id="A0AAE1YPJ6"/>
<evidence type="ECO:0000259" key="2">
    <source>
        <dbReference type="Pfam" id="PF05678"/>
    </source>
</evidence>
<organism evidence="3 4">
    <name type="scientific">Sesamum alatum</name>
    <dbReference type="NCBI Taxonomy" id="300844"/>
    <lineage>
        <taxon>Eukaryota</taxon>
        <taxon>Viridiplantae</taxon>
        <taxon>Streptophyta</taxon>
        <taxon>Embryophyta</taxon>
        <taxon>Tracheophyta</taxon>
        <taxon>Spermatophyta</taxon>
        <taxon>Magnoliopsida</taxon>
        <taxon>eudicotyledons</taxon>
        <taxon>Gunneridae</taxon>
        <taxon>Pentapetalae</taxon>
        <taxon>asterids</taxon>
        <taxon>lamiids</taxon>
        <taxon>Lamiales</taxon>
        <taxon>Pedaliaceae</taxon>
        <taxon>Sesamum</taxon>
    </lineage>
</organism>